<keyword evidence="7" id="KW-0503">Monooxygenase</keyword>
<comment type="caution">
    <text evidence="9">The sequence shown here is derived from an EMBL/GenBank/DDBJ whole genome shotgun (WGS) entry which is preliminary data.</text>
</comment>
<evidence type="ECO:0000256" key="4">
    <source>
        <dbReference type="ARBA" id="ARBA00022723"/>
    </source>
</evidence>
<comment type="similarity">
    <text evidence="3">Belongs to the cytochrome P450 family.</text>
</comment>
<sequence>MQGPFTLPEVTLSDTVFALCGSAVVVYLIFKRYEPINFFVHLPLLTIPPTLALPLLLQLLAPLQAVFISFSVYYATIVLSVVLYRLSPFHPLAQYPGPFLLKVSKCVMGWFAFQGRTHTYVHELHQLYGDIVRIGPNEVSIRDTTAIIPLMGSLGLPRGSNWRARGMYPSIPSLVSITNHAEHAERRKPWNRAFNSAALKGYEDIIARRATQLVENIARRGKVDLGTWFSWFSFDFMSDMAFGGGSEMMRDGDNASIWSQLESALKWAALLGHIPWLGAYARSVPGIGEGLKRIDAFGTQRATLRVKNGSLSRDLFHHLNGEDGKAGTQPPLELVVADGTLAVIAGSDTTTGVLTNLFFCLLRHPESYVRLQAEVDKFCPLGENALNTKHLGDMVYLNAVLNEALRLYPAGPSGSQRTTGKGHGGKFVGPYYLPEETNASIHTWSVHRDARNFSMPDKFWPERWLIAEDLVLQAQTPGLGLTRRHTTTASGRLWFARRGSCRCWWSVDLASECSGHVWFSSQISSDLGVRYLIMLASRIPPSWWNEAWL</sequence>
<keyword evidence="6" id="KW-0408">Iron</keyword>
<dbReference type="Pfam" id="PF00067">
    <property type="entry name" value="p450"/>
    <property type="match status" value="1"/>
</dbReference>
<dbReference type="GeneID" id="38783967"/>
<evidence type="ECO:0000256" key="7">
    <source>
        <dbReference type="ARBA" id="ARBA00023033"/>
    </source>
</evidence>
<evidence type="ECO:0000256" key="8">
    <source>
        <dbReference type="SAM" id="Phobius"/>
    </source>
</evidence>
<accession>A0A401GXZ1</accession>
<dbReference type="GO" id="GO:0004497">
    <property type="term" value="F:monooxygenase activity"/>
    <property type="evidence" value="ECO:0007669"/>
    <property type="project" value="UniProtKB-KW"/>
</dbReference>
<evidence type="ECO:0000256" key="5">
    <source>
        <dbReference type="ARBA" id="ARBA00023002"/>
    </source>
</evidence>
<dbReference type="RefSeq" id="XP_027617963.1">
    <property type="nucleotide sequence ID" value="XM_027762162.1"/>
</dbReference>
<dbReference type="OrthoDB" id="6692864at2759"/>
<reference evidence="9 10" key="1">
    <citation type="journal article" date="2018" name="Sci. Rep.">
        <title>Genome sequence of the cauliflower mushroom Sparassis crispa (Hanabiratake) and its association with beneficial usage.</title>
        <authorList>
            <person name="Kiyama R."/>
            <person name="Furutani Y."/>
            <person name="Kawaguchi K."/>
            <person name="Nakanishi T."/>
        </authorList>
    </citation>
    <scope>NUCLEOTIDE SEQUENCE [LARGE SCALE GENOMIC DNA]</scope>
</reference>
<dbReference type="GO" id="GO:0020037">
    <property type="term" value="F:heme binding"/>
    <property type="evidence" value="ECO:0007669"/>
    <property type="project" value="InterPro"/>
</dbReference>
<proteinExistence type="inferred from homology"/>
<feature type="transmembrane region" description="Helical" evidence="8">
    <location>
        <begin position="12"/>
        <end position="30"/>
    </location>
</feature>
<evidence type="ECO:0000256" key="3">
    <source>
        <dbReference type="ARBA" id="ARBA00010617"/>
    </source>
</evidence>
<feature type="transmembrane region" description="Helical" evidence="8">
    <location>
        <begin position="67"/>
        <end position="86"/>
    </location>
</feature>
<evidence type="ECO:0000313" key="9">
    <source>
        <dbReference type="EMBL" id="GBE87050.1"/>
    </source>
</evidence>
<dbReference type="GO" id="GO:0005506">
    <property type="term" value="F:iron ion binding"/>
    <property type="evidence" value="ECO:0007669"/>
    <property type="project" value="InterPro"/>
</dbReference>
<keyword evidence="8" id="KW-0472">Membrane</keyword>
<protein>
    <submittedName>
        <fullName evidence="9">Cytochrome P450 67</fullName>
    </submittedName>
</protein>
<name>A0A401GXZ1_9APHY</name>
<keyword evidence="5" id="KW-0560">Oxidoreductase</keyword>
<dbReference type="PANTHER" id="PTHR24305:SF187">
    <property type="entry name" value="P450, PUTATIVE (EUROFUNG)-RELATED"/>
    <property type="match status" value="1"/>
</dbReference>
<dbReference type="InterPro" id="IPR050121">
    <property type="entry name" value="Cytochrome_P450_monoxygenase"/>
</dbReference>
<dbReference type="GO" id="GO:0016705">
    <property type="term" value="F:oxidoreductase activity, acting on paired donors, with incorporation or reduction of molecular oxygen"/>
    <property type="evidence" value="ECO:0007669"/>
    <property type="project" value="InterPro"/>
</dbReference>
<dbReference type="InterPro" id="IPR036396">
    <property type="entry name" value="Cyt_P450_sf"/>
</dbReference>
<dbReference type="InParanoid" id="A0A401GXZ1"/>
<dbReference type="PANTHER" id="PTHR24305">
    <property type="entry name" value="CYTOCHROME P450"/>
    <property type="match status" value="1"/>
</dbReference>
<evidence type="ECO:0000256" key="2">
    <source>
        <dbReference type="ARBA" id="ARBA00005179"/>
    </source>
</evidence>
<comment type="cofactor">
    <cofactor evidence="1">
        <name>heme</name>
        <dbReference type="ChEBI" id="CHEBI:30413"/>
    </cofactor>
</comment>
<feature type="transmembrane region" description="Helical" evidence="8">
    <location>
        <begin position="42"/>
        <end position="61"/>
    </location>
</feature>
<dbReference type="SUPFAM" id="SSF48264">
    <property type="entry name" value="Cytochrome P450"/>
    <property type="match status" value="1"/>
</dbReference>
<keyword evidence="10" id="KW-1185">Reference proteome</keyword>
<organism evidence="9 10">
    <name type="scientific">Sparassis crispa</name>
    <dbReference type="NCBI Taxonomy" id="139825"/>
    <lineage>
        <taxon>Eukaryota</taxon>
        <taxon>Fungi</taxon>
        <taxon>Dikarya</taxon>
        <taxon>Basidiomycota</taxon>
        <taxon>Agaricomycotina</taxon>
        <taxon>Agaricomycetes</taxon>
        <taxon>Polyporales</taxon>
        <taxon>Sparassidaceae</taxon>
        <taxon>Sparassis</taxon>
    </lineage>
</organism>
<dbReference type="Gene3D" id="1.10.630.10">
    <property type="entry name" value="Cytochrome P450"/>
    <property type="match status" value="1"/>
</dbReference>
<dbReference type="Proteomes" id="UP000287166">
    <property type="component" value="Unassembled WGS sequence"/>
</dbReference>
<evidence type="ECO:0000256" key="6">
    <source>
        <dbReference type="ARBA" id="ARBA00023004"/>
    </source>
</evidence>
<dbReference type="EMBL" id="BFAD01000010">
    <property type="protein sequence ID" value="GBE87050.1"/>
    <property type="molecule type" value="Genomic_DNA"/>
</dbReference>
<dbReference type="STRING" id="139825.A0A401GXZ1"/>
<keyword evidence="4" id="KW-0479">Metal-binding</keyword>
<evidence type="ECO:0000256" key="1">
    <source>
        <dbReference type="ARBA" id="ARBA00001971"/>
    </source>
</evidence>
<gene>
    <name evidence="9" type="ORF">SCP_1002970</name>
</gene>
<keyword evidence="8" id="KW-1133">Transmembrane helix</keyword>
<dbReference type="InterPro" id="IPR001128">
    <property type="entry name" value="Cyt_P450"/>
</dbReference>
<keyword evidence="8" id="KW-0812">Transmembrane</keyword>
<evidence type="ECO:0000313" key="10">
    <source>
        <dbReference type="Proteomes" id="UP000287166"/>
    </source>
</evidence>
<dbReference type="AlphaFoldDB" id="A0A401GXZ1"/>
<comment type="pathway">
    <text evidence="2">Secondary metabolite biosynthesis.</text>
</comment>